<keyword evidence="3" id="KW-0813">Transport</keyword>
<dbReference type="GO" id="GO:0043107">
    <property type="term" value="P:type IV pilus-dependent motility"/>
    <property type="evidence" value="ECO:0007669"/>
    <property type="project" value="TreeGrafter"/>
</dbReference>
<evidence type="ECO:0000256" key="2">
    <source>
        <dbReference type="ARBA" id="ARBA00005233"/>
    </source>
</evidence>
<dbReference type="GO" id="GO:0044096">
    <property type="term" value="C:type IV pilus"/>
    <property type="evidence" value="ECO:0007669"/>
    <property type="project" value="TreeGrafter"/>
</dbReference>
<keyword evidence="4" id="KW-0488">Methylation</keyword>
<keyword evidence="8" id="KW-1185">Reference proteome</keyword>
<dbReference type="Proteomes" id="UP000285648">
    <property type="component" value="Unassembled WGS sequence"/>
</dbReference>
<dbReference type="Pfam" id="PF07963">
    <property type="entry name" value="N_methyl"/>
    <property type="match status" value="1"/>
</dbReference>
<comment type="similarity">
    <text evidence="2">Belongs to the N-Me-Phe pilin family.</text>
</comment>
<evidence type="ECO:0000313" key="7">
    <source>
        <dbReference type="EMBL" id="RLM28118.1"/>
    </source>
</evidence>
<dbReference type="GO" id="GO:0007155">
    <property type="term" value="P:cell adhesion"/>
    <property type="evidence" value="ECO:0007669"/>
    <property type="project" value="InterPro"/>
</dbReference>
<dbReference type="EMBL" id="MJLZ01000001">
    <property type="protein sequence ID" value="RLM28118.1"/>
    <property type="molecule type" value="Genomic_DNA"/>
</dbReference>
<dbReference type="PROSITE" id="PS00409">
    <property type="entry name" value="PROKAR_NTER_METHYL"/>
    <property type="match status" value="1"/>
</dbReference>
<proteinExistence type="inferred from homology"/>
<dbReference type="GO" id="GO:0015628">
    <property type="term" value="P:protein secretion by the type II secretion system"/>
    <property type="evidence" value="ECO:0007669"/>
    <property type="project" value="InterPro"/>
</dbReference>
<keyword evidence="6" id="KW-0472">Membrane</keyword>
<evidence type="ECO:0000256" key="6">
    <source>
        <dbReference type="SAM" id="Phobius"/>
    </source>
</evidence>
<evidence type="ECO:0000256" key="3">
    <source>
        <dbReference type="ARBA" id="ARBA00022448"/>
    </source>
</evidence>
<dbReference type="OrthoDB" id="5918848at2"/>
<comment type="caution">
    <text evidence="7">The sequence shown here is derived from an EMBL/GenBank/DDBJ whole genome shotgun (WGS) entry which is preliminary data.</text>
</comment>
<dbReference type="SUPFAM" id="SSF54523">
    <property type="entry name" value="Pili subunits"/>
    <property type="match status" value="1"/>
</dbReference>
<comment type="subcellular location">
    <subcellularLocation>
        <location evidence="1">Membrane</location>
        <topology evidence="1">Single-pass membrane protein</topology>
    </subcellularLocation>
</comment>
<dbReference type="Gene3D" id="3.30.700.10">
    <property type="entry name" value="Glycoprotein, Type 4 Pilin"/>
    <property type="match status" value="1"/>
</dbReference>
<dbReference type="InterPro" id="IPR045584">
    <property type="entry name" value="Pilin-like"/>
</dbReference>
<dbReference type="AlphaFoldDB" id="A0A421DTQ2"/>
<evidence type="ECO:0000256" key="5">
    <source>
        <dbReference type="ARBA" id="ARBA00022927"/>
    </source>
</evidence>
<dbReference type="NCBIfam" id="NF007862">
    <property type="entry name" value="PRK10574.1"/>
    <property type="match status" value="1"/>
</dbReference>
<evidence type="ECO:0000256" key="1">
    <source>
        <dbReference type="ARBA" id="ARBA00004167"/>
    </source>
</evidence>
<evidence type="ECO:0000256" key="4">
    <source>
        <dbReference type="ARBA" id="ARBA00022481"/>
    </source>
</evidence>
<dbReference type="PANTHER" id="PTHR30093:SF34">
    <property type="entry name" value="PREPILIN PEPTIDASE-DEPENDENT PROTEIN D"/>
    <property type="match status" value="1"/>
</dbReference>
<dbReference type="GO" id="GO:0016020">
    <property type="term" value="C:membrane"/>
    <property type="evidence" value="ECO:0007669"/>
    <property type="project" value="UniProtKB-SubCell"/>
</dbReference>
<dbReference type="PANTHER" id="PTHR30093">
    <property type="entry name" value="GENERAL SECRETION PATHWAY PROTEIN G"/>
    <property type="match status" value="1"/>
</dbReference>
<keyword evidence="6" id="KW-1133">Transmembrane helix</keyword>
<keyword evidence="5" id="KW-0653">Protein transport</keyword>
<name>A0A421DTQ2_9GAMM</name>
<dbReference type="PRINTS" id="PR00813">
    <property type="entry name" value="BCTERIALGSPG"/>
</dbReference>
<gene>
    <name evidence="7" type="ORF">BIY29_00190</name>
</gene>
<dbReference type="RefSeq" id="WP_121572698.1">
    <property type="nucleotide sequence ID" value="NZ_MJLZ01000001.1"/>
</dbReference>
<dbReference type="InterPro" id="IPR000983">
    <property type="entry name" value="Bac_GSPG_pilin"/>
</dbReference>
<organism evidence="7 8">
    <name type="scientific">Brenneria alni</name>
    <dbReference type="NCBI Taxonomy" id="71656"/>
    <lineage>
        <taxon>Bacteria</taxon>
        <taxon>Pseudomonadati</taxon>
        <taxon>Pseudomonadota</taxon>
        <taxon>Gammaproteobacteria</taxon>
        <taxon>Enterobacterales</taxon>
        <taxon>Pectobacteriaceae</taxon>
        <taxon>Brenneria</taxon>
    </lineage>
</organism>
<dbReference type="GO" id="GO:0015627">
    <property type="term" value="C:type II protein secretion system complex"/>
    <property type="evidence" value="ECO:0007669"/>
    <property type="project" value="InterPro"/>
</dbReference>
<evidence type="ECO:0000313" key="8">
    <source>
        <dbReference type="Proteomes" id="UP000285648"/>
    </source>
</evidence>
<accession>A0A421DTQ2</accession>
<feature type="transmembrane region" description="Helical" evidence="6">
    <location>
        <begin position="12"/>
        <end position="33"/>
    </location>
</feature>
<keyword evidence="6" id="KW-0812">Transmembrane</keyword>
<reference evidence="7 8" key="1">
    <citation type="submission" date="2016-09" db="EMBL/GenBank/DDBJ databases">
        <authorList>
            <person name="Doonan J."/>
            <person name="Pachebat J.A."/>
            <person name="Golyshin P.N."/>
            <person name="Denman S."/>
            <person name="Mcdonald J.E."/>
        </authorList>
    </citation>
    <scope>NUCLEOTIDE SEQUENCE [LARGE SCALE GENOMIC DNA]</scope>
    <source>
        <strain evidence="7 8">NCPPB 3934</strain>
    </source>
</reference>
<sequence>MEKQQGFTLVELMIVIAIVAILSAIGVPAYQGYLQKAALTDMLQTMASYKTAIDLCGLENAAFSTCNTGNQGIPASKTSRYVSAVSVNQGIITLNGQSTLQGLRVVLTPVWDSEASTSRWTKNCATVSKADSLQSACRDVFRFDDTAG</sequence>
<protein>
    <submittedName>
        <fullName evidence="7">Prepilin peptidase-dependent pilin</fullName>
    </submittedName>
</protein>
<dbReference type="NCBIfam" id="TIGR02532">
    <property type="entry name" value="IV_pilin_GFxxxE"/>
    <property type="match status" value="1"/>
</dbReference>
<dbReference type="InterPro" id="IPR012902">
    <property type="entry name" value="N_methyl_site"/>
</dbReference>